<evidence type="ECO:0000313" key="9">
    <source>
        <dbReference type="Proteomes" id="UP001357485"/>
    </source>
</evidence>
<comment type="caution">
    <text evidence="8">The sequence shown here is derived from an EMBL/GenBank/DDBJ whole genome shotgun (WGS) entry which is preliminary data.</text>
</comment>
<dbReference type="PROSITE" id="PS00629">
    <property type="entry name" value="IMP_1"/>
    <property type="match status" value="1"/>
</dbReference>
<dbReference type="EMBL" id="JAVRRA010016680">
    <property type="protein sequence ID" value="KAK5201355.1"/>
    <property type="molecule type" value="Genomic_DNA"/>
</dbReference>
<evidence type="ECO:0000256" key="5">
    <source>
        <dbReference type="ARBA" id="ARBA00022801"/>
    </source>
</evidence>
<reference evidence="8 9" key="1">
    <citation type="submission" date="2023-08" db="EMBL/GenBank/DDBJ databases">
        <title>Black Yeasts Isolated from many extreme environments.</title>
        <authorList>
            <person name="Coleine C."/>
            <person name="Stajich J.E."/>
            <person name="Selbmann L."/>
        </authorList>
    </citation>
    <scope>NUCLEOTIDE SEQUENCE [LARGE SCALE GENOMIC DNA]</scope>
    <source>
        <strain evidence="8 9">CCFEE 536</strain>
    </source>
</reference>
<evidence type="ECO:0000256" key="6">
    <source>
        <dbReference type="ARBA" id="ARBA00022842"/>
    </source>
</evidence>
<evidence type="ECO:0000256" key="2">
    <source>
        <dbReference type="ARBA" id="ARBA00001946"/>
    </source>
</evidence>
<comment type="cofactor">
    <cofactor evidence="2 7">
        <name>Mg(2+)</name>
        <dbReference type="ChEBI" id="CHEBI:18420"/>
    </cofactor>
</comment>
<dbReference type="InterPro" id="IPR000760">
    <property type="entry name" value="Inositol_monophosphatase-like"/>
</dbReference>
<keyword evidence="6 7" id="KW-0460">Magnesium</keyword>
<keyword evidence="5 7" id="KW-0378">Hydrolase</keyword>
<name>A0ABR0LQN1_9PEZI</name>
<keyword evidence="4 7" id="KW-0479">Metal-binding</keyword>
<dbReference type="InterPro" id="IPR020583">
    <property type="entry name" value="Inositol_monoP_metal-BS"/>
</dbReference>
<comment type="pathway">
    <text evidence="7">Polyol metabolism; myo-inositol biosynthesis; myo-inositol from D-glucose 6-phosphate: step 2/2.</text>
</comment>
<evidence type="ECO:0000256" key="3">
    <source>
        <dbReference type="ARBA" id="ARBA00009759"/>
    </source>
</evidence>
<dbReference type="Gene3D" id="3.30.540.10">
    <property type="entry name" value="Fructose-1,6-Bisphosphatase, subunit A, domain 1"/>
    <property type="match status" value="1"/>
</dbReference>
<sequence>MAEPNLQEVHDFLVLIAKRAGQMITSANPTTAGSGSKKNSSDLVTETDRAVEAMISSSLRAEYPSYSFMGEETYKPGDTLSAAPTFIVDPIDGTTNFVHGHPYVSVSLGFAVARRPVVGVVYNPFTSTLYSAVKGQGAFLTDPTHSRARLPLKAEPEPLEGLDTCLVAVEWGSDRSGLDYDVKVRTFRKLCASKDDGGAMVHSLRSLGSAALNLCAVAAGHLDVYWEAGCWAWDVSAGWTILEEAGGMVVDANPGNWEPRVDERRYLAVRKGVGQRALIEEFWACVEGRLEVGL</sequence>
<dbReference type="CDD" id="cd01639">
    <property type="entry name" value="IMPase"/>
    <property type="match status" value="1"/>
</dbReference>
<evidence type="ECO:0000256" key="7">
    <source>
        <dbReference type="RuleBase" id="RU364068"/>
    </source>
</evidence>
<protein>
    <recommendedName>
        <fullName evidence="7">Inositol-1-monophosphatase</fullName>
        <ecNumber evidence="7">3.1.3.25</ecNumber>
    </recommendedName>
</protein>
<evidence type="ECO:0000256" key="4">
    <source>
        <dbReference type="ARBA" id="ARBA00022723"/>
    </source>
</evidence>
<dbReference type="PRINTS" id="PR00377">
    <property type="entry name" value="IMPHPHTASES"/>
</dbReference>
<comment type="similarity">
    <text evidence="3 7">Belongs to the inositol monophosphatase superfamily.</text>
</comment>
<dbReference type="Proteomes" id="UP001357485">
    <property type="component" value="Unassembled WGS sequence"/>
</dbReference>
<dbReference type="PANTHER" id="PTHR20854:SF4">
    <property type="entry name" value="INOSITOL-1-MONOPHOSPHATASE-RELATED"/>
    <property type="match status" value="1"/>
</dbReference>
<evidence type="ECO:0000256" key="1">
    <source>
        <dbReference type="ARBA" id="ARBA00001033"/>
    </source>
</evidence>
<comment type="catalytic activity">
    <reaction evidence="1 7">
        <text>a myo-inositol phosphate + H2O = myo-inositol + phosphate</text>
        <dbReference type="Rhea" id="RHEA:24056"/>
        <dbReference type="ChEBI" id="CHEBI:15377"/>
        <dbReference type="ChEBI" id="CHEBI:17268"/>
        <dbReference type="ChEBI" id="CHEBI:43474"/>
        <dbReference type="ChEBI" id="CHEBI:84139"/>
        <dbReference type="EC" id="3.1.3.25"/>
    </reaction>
</comment>
<dbReference type="Gene3D" id="3.40.190.80">
    <property type="match status" value="1"/>
</dbReference>
<keyword evidence="9" id="KW-1185">Reference proteome</keyword>
<dbReference type="SUPFAM" id="SSF56655">
    <property type="entry name" value="Carbohydrate phosphatase"/>
    <property type="match status" value="1"/>
</dbReference>
<dbReference type="EC" id="3.1.3.25" evidence="7"/>
<dbReference type="InterPro" id="IPR033942">
    <property type="entry name" value="IMPase"/>
</dbReference>
<dbReference type="Pfam" id="PF00459">
    <property type="entry name" value="Inositol_P"/>
    <property type="match status" value="1"/>
</dbReference>
<gene>
    <name evidence="8" type="ORF">LTR16_002953</name>
</gene>
<proteinExistence type="inferred from homology"/>
<dbReference type="PANTHER" id="PTHR20854">
    <property type="entry name" value="INOSITOL MONOPHOSPHATASE"/>
    <property type="match status" value="1"/>
</dbReference>
<evidence type="ECO:0000313" key="8">
    <source>
        <dbReference type="EMBL" id="KAK5201355.1"/>
    </source>
</evidence>
<organism evidence="8 9">
    <name type="scientific">Cryomyces antarcticus</name>
    <dbReference type="NCBI Taxonomy" id="329879"/>
    <lineage>
        <taxon>Eukaryota</taxon>
        <taxon>Fungi</taxon>
        <taxon>Dikarya</taxon>
        <taxon>Ascomycota</taxon>
        <taxon>Pezizomycotina</taxon>
        <taxon>Dothideomycetes</taxon>
        <taxon>Dothideomycetes incertae sedis</taxon>
        <taxon>Cryomyces</taxon>
    </lineage>
</organism>
<accession>A0ABR0LQN1</accession>